<protein>
    <submittedName>
        <fullName evidence="3">Accelerated cell death 11</fullName>
    </submittedName>
</protein>
<dbReference type="Gene3D" id="1.10.3520.10">
    <property type="entry name" value="Glycolipid transfer protein"/>
    <property type="match status" value="1"/>
</dbReference>
<reference evidence="3 4" key="1">
    <citation type="journal article" date="2018" name="PLoS Genet.">
        <title>Population sequencing reveals clonal diversity and ancestral inbreeding in the grapevine cultivar Chardonnay.</title>
        <authorList>
            <person name="Roach M.J."/>
            <person name="Johnson D.L."/>
            <person name="Bohlmann J."/>
            <person name="van Vuuren H.J."/>
            <person name="Jones S.J."/>
            <person name="Pretorius I.S."/>
            <person name="Schmidt S.A."/>
            <person name="Borneman A.R."/>
        </authorList>
    </citation>
    <scope>NUCLEOTIDE SEQUENCE [LARGE SCALE GENOMIC DNA]</scope>
    <source>
        <strain evidence="4">cv. Chardonnay</strain>
        <tissue evidence="3">Leaf</tissue>
    </source>
</reference>
<feature type="domain" description="Glycolipid transfer protein" evidence="2">
    <location>
        <begin position="36"/>
        <end position="87"/>
    </location>
</feature>
<evidence type="ECO:0000313" key="4">
    <source>
        <dbReference type="Proteomes" id="UP000288805"/>
    </source>
</evidence>
<sequence length="107" mass="11740">MAVQRSLTIEEMRDQNSGQGGGHRPSLEEDSSLLEARKKCDNSLRNPASTAYAEVLAPHHGWAIRKAVAAGMYVLPTKAQLLARLNEDGECMKQPNWTTPPLVSVIE</sequence>
<dbReference type="SUPFAM" id="SSF110004">
    <property type="entry name" value="Glycolipid transfer protein, GLTP"/>
    <property type="match status" value="1"/>
</dbReference>
<dbReference type="EMBL" id="QGNW01000093">
    <property type="protein sequence ID" value="RVW98467.1"/>
    <property type="molecule type" value="Genomic_DNA"/>
</dbReference>
<organism evidence="3 4">
    <name type="scientific">Vitis vinifera</name>
    <name type="common">Grape</name>
    <dbReference type="NCBI Taxonomy" id="29760"/>
    <lineage>
        <taxon>Eukaryota</taxon>
        <taxon>Viridiplantae</taxon>
        <taxon>Streptophyta</taxon>
        <taxon>Embryophyta</taxon>
        <taxon>Tracheophyta</taxon>
        <taxon>Spermatophyta</taxon>
        <taxon>Magnoliopsida</taxon>
        <taxon>eudicotyledons</taxon>
        <taxon>Gunneridae</taxon>
        <taxon>Pentapetalae</taxon>
        <taxon>rosids</taxon>
        <taxon>Vitales</taxon>
        <taxon>Vitaceae</taxon>
        <taxon>Viteae</taxon>
        <taxon>Vitis</taxon>
    </lineage>
</organism>
<accession>A0A438IP25</accession>
<dbReference type="Pfam" id="PF08718">
    <property type="entry name" value="GLTP"/>
    <property type="match status" value="1"/>
</dbReference>
<feature type="region of interest" description="Disordered" evidence="1">
    <location>
        <begin position="1"/>
        <end position="35"/>
    </location>
</feature>
<dbReference type="GO" id="GO:0120013">
    <property type="term" value="F:lipid transfer activity"/>
    <property type="evidence" value="ECO:0007669"/>
    <property type="project" value="InterPro"/>
</dbReference>
<proteinExistence type="predicted"/>
<comment type="caution">
    <text evidence="3">The sequence shown here is derived from an EMBL/GenBank/DDBJ whole genome shotgun (WGS) entry which is preliminary data.</text>
</comment>
<dbReference type="PANTHER" id="PTHR10219:SF43">
    <property type="entry name" value="GLYCOLIPID TRANSFER PROTEIN DOMAIN-CONTAINING PROTEIN"/>
    <property type="match status" value="1"/>
</dbReference>
<dbReference type="InterPro" id="IPR036497">
    <property type="entry name" value="GLTP_sf"/>
</dbReference>
<evidence type="ECO:0000256" key="1">
    <source>
        <dbReference type="SAM" id="MobiDB-lite"/>
    </source>
</evidence>
<dbReference type="InterPro" id="IPR014830">
    <property type="entry name" value="Glycolipid_transfer_prot_dom"/>
</dbReference>
<dbReference type="Proteomes" id="UP000288805">
    <property type="component" value="Unassembled WGS sequence"/>
</dbReference>
<gene>
    <name evidence="3" type="primary">ACD11_9</name>
    <name evidence="3" type="ORF">CK203_026873</name>
</gene>
<dbReference type="GO" id="GO:0005737">
    <property type="term" value="C:cytoplasm"/>
    <property type="evidence" value="ECO:0007669"/>
    <property type="project" value="InterPro"/>
</dbReference>
<evidence type="ECO:0000259" key="2">
    <source>
        <dbReference type="Pfam" id="PF08718"/>
    </source>
</evidence>
<name>A0A438IP25_VITVI</name>
<evidence type="ECO:0000313" key="3">
    <source>
        <dbReference type="EMBL" id="RVW98467.1"/>
    </source>
</evidence>
<dbReference type="PANTHER" id="PTHR10219">
    <property type="entry name" value="GLYCOLIPID TRANSFER PROTEIN-RELATED"/>
    <property type="match status" value="1"/>
</dbReference>
<dbReference type="AlphaFoldDB" id="A0A438IP25"/>